<dbReference type="Proteomes" id="UP000562027">
    <property type="component" value="Unassembled WGS sequence"/>
</dbReference>
<dbReference type="InterPro" id="IPR005467">
    <property type="entry name" value="His_kinase_dom"/>
</dbReference>
<dbReference type="GO" id="GO:0004673">
    <property type="term" value="F:protein histidine kinase activity"/>
    <property type="evidence" value="ECO:0007669"/>
    <property type="project" value="UniProtKB-EC"/>
</dbReference>
<proteinExistence type="predicted"/>
<evidence type="ECO:0000313" key="8">
    <source>
        <dbReference type="EMBL" id="MBB4842979.1"/>
    </source>
</evidence>
<evidence type="ECO:0000256" key="1">
    <source>
        <dbReference type="ARBA" id="ARBA00000085"/>
    </source>
</evidence>
<feature type="transmembrane region" description="Helical" evidence="6">
    <location>
        <begin position="249"/>
        <end position="272"/>
    </location>
</feature>
<gene>
    <name evidence="8" type="ORF">HNP55_001494</name>
</gene>
<dbReference type="SMART" id="SM00387">
    <property type="entry name" value="HATPase_c"/>
    <property type="match status" value="1"/>
</dbReference>
<dbReference type="InterPro" id="IPR004358">
    <property type="entry name" value="Sig_transdc_His_kin-like_C"/>
</dbReference>
<keyword evidence="5" id="KW-0902">Two-component regulatory system</keyword>
<evidence type="ECO:0000259" key="7">
    <source>
        <dbReference type="PROSITE" id="PS50109"/>
    </source>
</evidence>
<evidence type="ECO:0000256" key="6">
    <source>
        <dbReference type="SAM" id="Phobius"/>
    </source>
</evidence>
<feature type="transmembrane region" description="Helical" evidence="6">
    <location>
        <begin position="217"/>
        <end position="237"/>
    </location>
</feature>
<sequence length="499" mass="54951">MQKSTSNQAEAKQMGWLQRFNPIGLALGASLLLAALLWPAAGWSQATGGGAETMQLQLGFSALQAHQWLLGMLLVLSITAEIIARLYPRESQVSCLGSMMLAGVAYQVLRFATSAPALWLQAVILLMLALVVMFGMHYLSRQLDKPLPRLEQALWWQVFVAPACVLVAGFFSDFALARIWHALLTLELLALLAWYLRQRWQALLTHPPVPAKARTNLLKLSALITLCCLAMLADQALPLLPQPLLPAWTVWLVLAQPVLMITLGLQFVASFARARRDSDLQQVQAEQGMAERMAEMEHSFAGTVEQKLEQVTERERKRIAADLHDDLGAKLLTIVHTSESDRISTLAREALEEMRLSVRGLTGKPVQLLDALGDWRAEVVSRLGQANILAEWKAPAEDVVHTLPARAYVQTTRIFREAVSNIIKHSGGTHCTISCNVQDGDFLVVIQDNGQGIPAELDGRLDRGHGMASMKSRAKQMHGQCLVESGPGWGTVIRLTIPL</sequence>
<evidence type="ECO:0000256" key="2">
    <source>
        <dbReference type="ARBA" id="ARBA00012438"/>
    </source>
</evidence>
<accession>A0A840LA25</accession>
<dbReference type="Gene3D" id="3.30.565.10">
    <property type="entry name" value="Histidine kinase-like ATPase, C-terminal domain"/>
    <property type="match status" value="1"/>
</dbReference>
<dbReference type="CDD" id="cd16917">
    <property type="entry name" value="HATPase_UhpB-NarQ-NarX-like"/>
    <property type="match status" value="1"/>
</dbReference>
<dbReference type="Pfam" id="PF02518">
    <property type="entry name" value="HATPase_c"/>
    <property type="match status" value="1"/>
</dbReference>
<reference evidence="8 9" key="1">
    <citation type="submission" date="2020-08" db="EMBL/GenBank/DDBJ databases">
        <title>Functional genomics of gut bacteria from endangered species of beetles.</title>
        <authorList>
            <person name="Carlos-Shanley C."/>
        </authorList>
    </citation>
    <scope>NUCLEOTIDE SEQUENCE [LARGE SCALE GENOMIC DNA]</scope>
    <source>
        <strain evidence="8 9">S00239</strain>
    </source>
</reference>
<comment type="caution">
    <text evidence="8">The sequence shown here is derived from an EMBL/GenBank/DDBJ whole genome shotgun (WGS) entry which is preliminary data.</text>
</comment>
<feature type="transmembrane region" description="Helical" evidence="6">
    <location>
        <begin position="177"/>
        <end position="196"/>
    </location>
</feature>
<dbReference type="PROSITE" id="PS50109">
    <property type="entry name" value="HIS_KIN"/>
    <property type="match status" value="1"/>
</dbReference>
<evidence type="ECO:0000256" key="3">
    <source>
        <dbReference type="ARBA" id="ARBA00022679"/>
    </source>
</evidence>
<dbReference type="GO" id="GO:0000160">
    <property type="term" value="P:phosphorelay signal transduction system"/>
    <property type="evidence" value="ECO:0007669"/>
    <property type="project" value="UniProtKB-KW"/>
</dbReference>
<keyword evidence="6" id="KW-1133">Transmembrane helix</keyword>
<dbReference type="PRINTS" id="PR00344">
    <property type="entry name" value="BCTRLSENSOR"/>
</dbReference>
<feature type="transmembrane region" description="Helical" evidence="6">
    <location>
        <begin position="68"/>
        <end position="86"/>
    </location>
</feature>
<feature type="domain" description="Histidine kinase" evidence="7">
    <location>
        <begin position="413"/>
        <end position="499"/>
    </location>
</feature>
<dbReference type="AlphaFoldDB" id="A0A840LA25"/>
<feature type="transmembrane region" description="Helical" evidence="6">
    <location>
        <begin position="152"/>
        <end position="171"/>
    </location>
</feature>
<keyword evidence="9" id="KW-1185">Reference proteome</keyword>
<dbReference type="EC" id="2.7.13.3" evidence="2"/>
<evidence type="ECO:0000256" key="4">
    <source>
        <dbReference type="ARBA" id="ARBA00022777"/>
    </source>
</evidence>
<feature type="transmembrane region" description="Helical" evidence="6">
    <location>
        <begin position="118"/>
        <end position="140"/>
    </location>
</feature>
<keyword evidence="6" id="KW-0472">Membrane</keyword>
<feature type="transmembrane region" description="Helical" evidence="6">
    <location>
        <begin position="93"/>
        <end position="112"/>
    </location>
</feature>
<evidence type="ECO:0000313" key="9">
    <source>
        <dbReference type="Proteomes" id="UP000562027"/>
    </source>
</evidence>
<keyword evidence="4 8" id="KW-0418">Kinase</keyword>
<dbReference type="PANTHER" id="PTHR24421:SF63">
    <property type="entry name" value="SENSOR HISTIDINE KINASE DESK"/>
    <property type="match status" value="1"/>
</dbReference>
<keyword evidence="6" id="KW-0812">Transmembrane</keyword>
<dbReference type="SUPFAM" id="SSF55874">
    <property type="entry name" value="ATPase domain of HSP90 chaperone/DNA topoisomerase II/histidine kinase"/>
    <property type="match status" value="1"/>
</dbReference>
<protein>
    <recommendedName>
        <fullName evidence="2">histidine kinase</fullName>
        <ecNumber evidence="2">2.7.13.3</ecNumber>
    </recommendedName>
</protein>
<evidence type="ECO:0000256" key="5">
    <source>
        <dbReference type="ARBA" id="ARBA00023012"/>
    </source>
</evidence>
<name>A0A840LA25_9BURK</name>
<dbReference type="PANTHER" id="PTHR24421">
    <property type="entry name" value="NITRATE/NITRITE SENSOR PROTEIN NARX-RELATED"/>
    <property type="match status" value="1"/>
</dbReference>
<dbReference type="InterPro" id="IPR036890">
    <property type="entry name" value="HATPase_C_sf"/>
</dbReference>
<dbReference type="EMBL" id="JACHLP010000002">
    <property type="protein sequence ID" value="MBB4842979.1"/>
    <property type="molecule type" value="Genomic_DNA"/>
</dbReference>
<dbReference type="InterPro" id="IPR050482">
    <property type="entry name" value="Sensor_HK_TwoCompSys"/>
</dbReference>
<keyword evidence="3" id="KW-0808">Transferase</keyword>
<organism evidence="8 9">
    <name type="scientific">Roseateles oligotrophus</name>
    <dbReference type="NCBI Taxonomy" id="1769250"/>
    <lineage>
        <taxon>Bacteria</taxon>
        <taxon>Pseudomonadati</taxon>
        <taxon>Pseudomonadota</taxon>
        <taxon>Betaproteobacteria</taxon>
        <taxon>Burkholderiales</taxon>
        <taxon>Sphaerotilaceae</taxon>
        <taxon>Roseateles</taxon>
    </lineage>
</organism>
<comment type="catalytic activity">
    <reaction evidence="1">
        <text>ATP + protein L-histidine = ADP + protein N-phospho-L-histidine.</text>
        <dbReference type="EC" id="2.7.13.3"/>
    </reaction>
</comment>
<dbReference type="InterPro" id="IPR003594">
    <property type="entry name" value="HATPase_dom"/>
</dbReference>